<keyword evidence="8" id="KW-0391">Immunity</keyword>
<keyword evidence="10" id="KW-0496">Mitochondrion</keyword>
<feature type="domain" description="ECSIT C-terminal" evidence="12">
    <location>
        <begin position="103"/>
        <end position="231"/>
    </location>
</feature>
<keyword evidence="7" id="KW-0399">Innate immunity</keyword>
<evidence type="ECO:0000256" key="10">
    <source>
        <dbReference type="ARBA" id="ARBA00023128"/>
    </source>
</evidence>
<keyword evidence="9" id="KW-0809">Transit peptide</keyword>
<dbReference type="OrthoDB" id="10064298at2759"/>
<evidence type="ECO:0000256" key="7">
    <source>
        <dbReference type="ARBA" id="ARBA00022588"/>
    </source>
</evidence>
<dbReference type="SMART" id="SM01284">
    <property type="entry name" value="ECSIT_Cterm"/>
    <property type="match status" value="1"/>
</dbReference>
<keyword evidence="6" id="KW-0963">Cytoplasm</keyword>
<comment type="subcellular location">
    <subcellularLocation>
        <location evidence="3">Cytoplasm</location>
    </subcellularLocation>
    <subcellularLocation>
        <location evidence="2">Mitochondrion</location>
    </subcellularLocation>
    <subcellularLocation>
        <location evidence="1">Nucleus</location>
    </subcellularLocation>
</comment>
<sequence length="244" mass="28500">MNDRNQSGVQPDKEVHDIVANAFGEWNFATRKIKRMLYWMPKLKHSNKYLDRRCLEGRQVGGVELAFIALKMMCRDPGTTFSYVKIKDSESPESDRWLVSAQSVLQQRMISEMDQSKTLYVDGPSRVYVMDRKVDYVWLTTDPNPEQYFDNFKSDFEEEDNDFEKWQSRWDRGYSGESSPKQCNVHEQRDETILSLAVLAKTNDQSVAGWINHLNDSNPSMKDHQVLFRIKHPHTDLAPTEPND</sequence>
<accession>A0A3P6R166</accession>
<evidence type="ECO:0000256" key="8">
    <source>
        <dbReference type="ARBA" id="ARBA00022859"/>
    </source>
</evidence>
<evidence type="ECO:0000313" key="14">
    <source>
        <dbReference type="Proteomes" id="UP000267096"/>
    </source>
</evidence>
<dbReference type="GO" id="GO:0005634">
    <property type="term" value="C:nucleus"/>
    <property type="evidence" value="ECO:0007669"/>
    <property type="project" value="UniProtKB-SubCell"/>
</dbReference>
<evidence type="ECO:0000256" key="9">
    <source>
        <dbReference type="ARBA" id="ARBA00022946"/>
    </source>
</evidence>
<dbReference type="Pfam" id="PF06239">
    <property type="entry name" value="ECSIT_N"/>
    <property type="match status" value="1"/>
</dbReference>
<evidence type="ECO:0000313" key="13">
    <source>
        <dbReference type="EMBL" id="VDK56542.1"/>
    </source>
</evidence>
<evidence type="ECO:0000259" key="12">
    <source>
        <dbReference type="SMART" id="SM01284"/>
    </source>
</evidence>
<dbReference type="InterPro" id="IPR046448">
    <property type="entry name" value="ECSIT_N"/>
</dbReference>
<evidence type="ECO:0000256" key="4">
    <source>
        <dbReference type="ARBA" id="ARBA00007674"/>
    </source>
</evidence>
<dbReference type="InterPro" id="IPR029342">
    <property type="entry name" value="ECIST_C"/>
</dbReference>
<keyword evidence="11" id="KW-0539">Nucleus</keyword>
<dbReference type="GO" id="GO:0005739">
    <property type="term" value="C:mitochondrion"/>
    <property type="evidence" value="ECO:0007669"/>
    <property type="project" value="UniProtKB-SubCell"/>
</dbReference>
<dbReference type="GO" id="GO:0007178">
    <property type="term" value="P:cell surface receptor protein serine/threonine kinase signaling pathway"/>
    <property type="evidence" value="ECO:0007669"/>
    <property type="project" value="TreeGrafter"/>
</dbReference>
<evidence type="ECO:0000256" key="6">
    <source>
        <dbReference type="ARBA" id="ARBA00022490"/>
    </source>
</evidence>
<protein>
    <recommendedName>
        <fullName evidence="5">Evolutionarily conserved signaling intermediate in Toll pathway, mitochondrial</fullName>
    </recommendedName>
</protein>
<comment type="similarity">
    <text evidence="4">Belongs to the ECSIT family.</text>
</comment>
<organism evidence="13 14">
    <name type="scientific">Anisakis simplex</name>
    <name type="common">Herring worm</name>
    <dbReference type="NCBI Taxonomy" id="6269"/>
    <lineage>
        <taxon>Eukaryota</taxon>
        <taxon>Metazoa</taxon>
        <taxon>Ecdysozoa</taxon>
        <taxon>Nematoda</taxon>
        <taxon>Chromadorea</taxon>
        <taxon>Rhabditida</taxon>
        <taxon>Spirurina</taxon>
        <taxon>Ascaridomorpha</taxon>
        <taxon>Ascaridoidea</taxon>
        <taxon>Anisakidae</taxon>
        <taxon>Anisakis</taxon>
        <taxon>Anisakis simplex complex</taxon>
    </lineage>
</organism>
<keyword evidence="14" id="KW-1185">Reference proteome</keyword>
<gene>
    <name evidence="13" type="ORF">ASIM_LOCUS15966</name>
</gene>
<evidence type="ECO:0000256" key="3">
    <source>
        <dbReference type="ARBA" id="ARBA00004496"/>
    </source>
</evidence>
<dbReference type="PANTHER" id="PTHR13113:SF1">
    <property type="entry name" value="EVOLUTIONARILY CONSERVED SIGNALING INTERMEDIATE IN TOLL PATHWAY, MITOCHONDRIAL"/>
    <property type="match status" value="1"/>
</dbReference>
<proteinExistence type="inferred from homology"/>
<dbReference type="AlphaFoldDB" id="A0A3P6R166"/>
<evidence type="ECO:0000256" key="5">
    <source>
        <dbReference type="ARBA" id="ARBA00019998"/>
    </source>
</evidence>
<evidence type="ECO:0000256" key="2">
    <source>
        <dbReference type="ARBA" id="ARBA00004173"/>
    </source>
</evidence>
<dbReference type="Proteomes" id="UP000267096">
    <property type="component" value="Unassembled WGS sequence"/>
</dbReference>
<dbReference type="InterPro" id="IPR010418">
    <property type="entry name" value="ECSIT"/>
</dbReference>
<dbReference type="GO" id="GO:0045087">
    <property type="term" value="P:innate immune response"/>
    <property type="evidence" value="ECO:0007669"/>
    <property type="project" value="UniProtKB-KW"/>
</dbReference>
<reference evidence="13 14" key="1">
    <citation type="submission" date="2018-11" db="EMBL/GenBank/DDBJ databases">
        <authorList>
            <consortium name="Pathogen Informatics"/>
        </authorList>
    </citation>
    <scope>NUCLEOTIDE SEQUENCE [LARGE SCALE GENOMIC DNA]</scope>
</reference>
<dbReference type="EMBL" id="UYRR01032703">
    <property type="protein sequence ID" value="VDK56542.1"/>
    <property type="molecule type" value="Genomic_DNA"/>
</dbReference>
<evidence type="ECO:0000256" key="11">
    <source>
        <dbReference type="ARBA" id="ARBA00023242"/>
    </source>
</evidence>
<dbReference type="PANTHER" id="PTHR13113">
    <property type="entry name" value="ECSIT EVOLUTIONARILY CONSERVED SIGNALING INTERMEDIATE IN TOLL PATHWAYS"/>
    <property type="match status" value="1"/>
</dbReference>
<dbReference type="Pfam" id="PF14784">
    <property type="entry name" value="ECSIT_C"/>
    <property type="match status" value="1"/>
</dbReference>
<name>A0A3P6R166_ANISI</name>
<evidence type="ECO:0000256" key="1">
    <source>
        <dbReference type="ARBA" id="ARBA00004123"/>
    </source>
</evidence>